<dbReference type="AlphaFoldDB" id="A0A834AWM0"/>
<evidence type="ECO:0000313" key="1">
    <source>
        <dbReference type="EMBL" id="KAF6119865.1"/>
    </source>
</evidence>
<dbReference type="EMBL" id="JABVXQ010000003">
    <property type="protein sequence ID" value="KAF6119865.1"/>
    <property type="molecule type" value="Genomic_DNA"/>
</dbReference>
<proteinExistence type="predicted"/>
<gene>
    <name evidence="1" type="ORF">HJG60_010248</name>
</gene>
<name>A0A834AWM0_9CHIR</name>
<comment type="caution">
    <text evidence="1">The sequence shown here is derived from an EMBL/GenBank/DDBJ whole genome shotgun (WGS) entry which is preliminary data.</text>
</comment>
<reference evidence="1 2" key="1">
    <citation type="journal article" date="2020" name="Nature">
        <title>Six reference-quality genomes reveal evolution of bat adaptations.</title>
        <authorList>
            <person name="Jebb D."/>
            <person name="Huang Z."/>
            <person name="Pippel M."/>
            <person name="Hughes G.M."/>
            <person name="Lavrichenko K."/>
            <person name="Devanna P."/>
            <person name="Winkler S."/>
            <person name="Jermiin L.S."/>
            <person name="Skirmuntt E.C."/>
            <person name="Katzourakis A."/>
            <person name="Burkitt-Gray L."/>
            <person name="Ray D.A."/>
            <person name="Sullivan K.A.M."/>
            <person name="Roscito J.G."/>
            <person name="Kirilenko B.M."/>
            <person name="Davalos L.M."/>
            <person name="Corthals A.P."/>
            <person name="Power M.L."/>
            <person name="Jones G."/>
            <person name="Ransome R.D."/>
            <person name="Dechmann D.K.N."/>
            <person name="Locatelli A.G."/>
            <person name="Puechmaille S.J."/>
            <person name="Fedrigo O."/>
            <person name="Jarvis E.D."/>
            <person name="Hiller M."/>
            <person name="Vernes S.C."/>
            <person name="Myers E.W."/>
            <person name="Teeling E.C."/>
        </authorList>
    </citation>
    <scope>NUCLEOTIDE SEQUENCE [LARGE SCALE GENOMIC DNA]</scope>
    <source>
        <strain evidence="1">Bat1K_MPI-CBG_1</strain>
    </source>
</reference>
<evidence type="ECO:0000313" key="2">
    <source>
        <dbReference type="Proteomes" id="UP000664940"/>
    </source>
</evidence>
<protein>
    <submittedName>
        <fullName evidence="1">Uncharacterized protein</fullName>
    </submittedName>
</protein>
<sequence length="120" mass="13071">MDFSFGLSPNFFRVLQQWNVTLSSLGLEKKLLPPFDVRELSSPFRALGCQGRRGRGNRGGGLEAGLASHGGRAEPVVEPVVELVCSVRTSESAGRQYEKDWISSWCRVELTPASPPPSAP</sequence>
<accession>A0A834AWM0</accession>
<dbReference type="Proteomes" id="UP000664940">
    <property type="component" value="Unassembled WGS sequence"/>
</dbReference>
<organism evidence="1 2">
    <name type="scientific">Phyllostomus discolor</name>
    <name type="common">pale spear-nosed bat</name>
    <dbReference type="NCBI Taxonomy" id="89673"/>
    <lineage>
        <taxon>Eukaryota</taxon>
        <taxon>Metazoa</taxon>
        <taxon>Chordata</taxon>
        <taxon>Craniata</taxon>
        <taxon>Vertebrata</taxon>
        <taxon>Euteleostomi</taxon>
        <taxon>Mammalia</taxon>
        <taxon>Eutheria</taxon>
        <taxon>Laurasiatheria</taxon>
        <taxon>Chiroptera</taxon>
        <taxon>Yangochiroptera</taxon>
        <taxon>Phyllostomidae</taxon>
        <taxon>Phyllostominae</taxon>
        <taxon>Phyllostomus</taxon>
    </lineage>
</organism>